<dbReference type="Proteomes" id="UP001501447">
    <property type="component" value="Unassembled WGS sequence"/>
</dbReference>
<feature type="transmembrane region" description="Helical" evidence="2">
    <location>
        <begin position="12"/>
        <end position="31"/>
    </location>
</feature>
<comment type="caution">
    <text evidence="4">The sequence shown here is derived from an EMBL/GenBank/DDBJ whole genome shotgun (WGS) entry which is preliminary data.</text>
</comment>
<gene>
    <name evidence="4" type="ORF">GCM10009863_21530</name>
</gene>
<keyword evidence="2" id="KW-0472">Membrane</keyword>
<dbReference type="InterPro" id="IPR008258">
    <property type="entry name" value="Transglycosylase_SLT_dom_1"/>
</dbReference>
<protein>
    <recommendedName>
        <fullName evidence="3">Transglycosylase SLT domain-containing protein</fullName>
    </recommendedName>
</protein>
<proteinExistence type="predicted"/>
<accession>A0ABP6CBP7</accession>
<evidence type="ECO:0000256" key="1">
    <source>
        <dbReference type="SAM" id="MobiDB-lite"/>
    </source>
</evidence>
<dbReference type="RefSeq" id="WP_344564599.1">
    <property type="nucleotide sequence ID" value="NZ_BAAARJ010000006.1"/>
</dbReference>
<dbReference type="SUPFAM" id="SSF53955">
    <property type="entry name" value="Lysozyme-like"/>
    <property type="match status" value="1"/>
</dbReference>
<feature type="region of interest" description="Disordered" evidence="1">
    <location>
        <begin position="243"/>
        <end position="264"/>
    </location>
</feature>
<evidence type="ECO:0000313" key="5">
    <source>
        <dbReference type="Proteomes" id="UP001501447"/>
    </source>
</evidence>
<dbReference type="EMBL" id="BAAARJ010000006">
    <property type="protein sequence ID" value="GAA2607807.1"/>
    <property type="molecule type" value="Genomic_DNA"/>
</dbReference>
<keyword evidence="2" id="KW-1133">Transmembrane helix</keyword>
<reference evidence="5" key="1">
    <citation type="journal article" date="2019" name="Int. J. Syst. Evol. Microbiol.">
        <title>The Global Catalogue of Microorganisms (GCM) 10K type strain sequencing project: providing services to taxonomists for standard genome sequencing and annotation.</title>
        <authorList>
            <consortium name="The Broad Institute Genomics Platform"/>
            <consortium name="The Broad Institute Genome Sequencing Center for Infectious Disease"/>
            <person name="Wu L."/>
            <person name="Ma J."/>
        </authorList>
    </citation>
    <scope>NUCLEOTIDE SEQUENCE [LARGE SCALE GENOMIC DNA]</scope>
    <source>
        <strain evidence="5">JCM 16373</strain>
    </source>
</reference>
<organism evidence="4 5">
    <name type="scientific">Streptomyces axinellae</name>
    <dbReference type="NCBI Taxonomy" id="552788"/>
    <lineage>
        <taxon>Bacteria</taxon>
        <taxon>Bacillati</taxon>
        <taxon>Actinomycetota</taxon>
        <taxon>Actinomycetes</taxon>
        <taxon>Kitasatosporales</taxon>
        <taxon>Streptomycetaceae</taxon>
        <taxon>Streptomyces</taxon>
    </lineage>
</organism>
<dbReference type="InterPro" id="IPR023346">
    <property type="entry name" value="Lysozyme-like_dom_sf"/>
</dbReference>
<dbReference type="Gene3D" id="1.10.530.10">
    <property type="match status" value="1"/>
</dbReference>
<name>A0ABP6CBP7_9ACTN</name>
<keyword evidence="5" id="KW-1185">Reference proteome</keyword>
<sequence>MSESEGSSGSGAVVGGAVATGCGCMMAPLAVGGLGVVVVIFGGLGVLFAPIIALILFFGGGGSGSDSGHEIDTDKVSNSVQGDGKGELNEKTVPTDLADTIKDAGSVCDAIGPVVIAAQIEHASSFNKDMLGSDGKKGISQLPPDKFDEFGEDKDDNDKTRATDPEDSIMAQGKYLCSLVDKVTPIVDASDTPKDKKPEKVLDLALAAYDVGFEKVEKAKDIPDGEAASYVFSVRSLFPRFEGIGGALPPDEYPTPSDYPTEAS</sequence>
<feature type="region of interest" description="Disordered" evidence="1">
    <location>
        <begin position="67"/>
        <end position="91"/>
    </location>
</feature>
<dbReference type="Pfam" id="PF01464">
    <property type="entry name" value="SLT"/>
    <property type="match status" value="1"/>
</dbReference>
<feature type="region of interest" description="Disordered" evidence="1">
    <location>
        <begin position="132"/>
        <end position="165"/>
    </location>
</feature>
<feature type="transmembrane region" description="Helical" evidence="2">
    <location>
        <begin position="37"/>
        <end position="58"/>
    </location>
</feature>
<keyword evidence="2" id="KW-0812">Transmembrane</keyword>
<evidence type="ECO:0000256" key="2">
    <source>
        <dbReference type="SAM" id="Phobius"/>
    </source>
</evidence>
<feature type="domain" description="Transglycosylase SLT" evidence="3">
    <location>
        <begin position="111"/>
        <end position="224"/>
    </location>
</feature>
<evidence type="ECO:0000259" key="3">
    <source>
        <dbReference type="Pfam" id="PF01464"/>
    </source>
</evidence>
<evidence type="ECO:0000313" key="4">
    <source>
        <dbReference type="EMBL" id="GAA2607807.1"/>
    </source>
</evidence>